<proteinExistence type="inferred from homology"/>
<evidence type="ECO:0000256" key="2">
    <source>
        <dbReference type="SAM" id="Phobius"/>
    </source>
</evidence>
<gene>
    <name evidence="3" type="ORF">EUX98_g4776</name>
</gene>
<feature type="transmembrane region" description="Helical" evidence="2">
    <location>
        <begin position="41"/>
        <end position="61"/>
    </location>
</feature>
<keyword evidence="2" id="KW-0472">Membrane</keyword>
<sequence length="149" mass="15752">MLATRFPTNLLVRLLGRSPQLSAVSGIAYCMSPPYMIKSVVLAPIYAVVYITFMLSARAIFSKTRIEVSGSGTRDIAKQLKDQQMVMAGHREGSMYKELKRVVPHPSPQAHATATTDISPDVVGGGRGVPRGGCTGTGGGGWGAEGALF</sequence>
<dbReference type="InterPro" id="IPR023201">
    <property type="entry name" value="SecY_dom_sf"/>
</dbReference>
<dbReference type="GO" id="GO:0015031">
    <property type="term" value="P:protein transport"/>
    <property type="evidence" value="ECO:0007669"/>
    <property type="project" value="InterPro"/>
</dbReference>
<accession>A0A4S4MVW8</accession>
<dbReference type="Gene3D" id="1.10.3370.10">
    <property type="entry name" value="SecY subunit domain"/>
    <property type="match status" value="1"/>
</dbReference>
<dbReference type="Pfam" id="PF00344">
    <property type="entry name" value="SecY"/>
    <property type="match status" value="1"/>
</dbReference>
<reference evidence="3 4" key="1">
    <citation type="submission" date="2019-02" db="EMBL/GenBank/DDBJ databases">
        <title>Genome sequencing of the rare red list fungi Antrodiella citrinella (Flaviporus citrinellus).</title>
        <authorList>
            <person name="Buettner E."/>
            <person name="Kellner H."/>
        </authorList>
    </citation>
    <scope>NUCLEOTIDE SEQUENCE [LARGE SCALE GENOMIC DNA]</scope>
    <source>
        <strain evidence="3 4">DSM 108506</strain>
    </source>
</reference>
<dbReference type="OrthoDB" id="420669at2759"/>
<name>A0A4S4MVW8_9APHY</name>
<keyword evidence="4" id="KW-1185">Reference proteome</keyword>
<comment type="similarity">
    <text evidence="1">Belongs to the SecY/SEC61-alpha family.</text>
</comment>
<evidence type="ECO:0000256" key="1">
    <source>
        <dbReference type="RuleBase" id="RU004349"/>
    </source>
</evidence>
<keyword evidence="2" id="KW-1133">Transmembrane helix</keyword>
<evidence type="ECO:0000313" key="3">
    <source>
        <dbReference type="EMBL" id="THH29401.1"/>
    </source>
</evidence>
<dbReference type="EMBL" id="SGPM01000125">
    <property type="protein sequence ID" value="THH29401.1"/>
    <property type="molecule type" value="Genomic_DNA"/>
</dbReference>
<dbReference type="Proteomes" id="UP000308730">
    <property type="component" value="Unassembled WGS sequence"/>
</dbReference>
<evidence type="ECO:0000313" key="4">
    <source>
        <dbReference type="Proteomes" id="UP000308730"/>
    </source>
</evidence>
<organism evidence="3 4">
    <name type="scientific">Antrodiella citrinella</name>
    <dbReference type="NCBI Taxonomy" id="2447956"/>
    <lineage>
        <taxon>Eukaryota</taxon>
        <taxon>Fungi</taxon>
        <taxon>Dikarya</taxon>
        <taxon>Basidiomycota</taxon>
        <taxon>Agaricomycotina</taxon>
        <taxon>Agaricomycetes</taxon>
        <taxon>Polyporales</taxon>
        <taxon>Steccherinaceae</taxon>
        <taxon>Antrodiella</taxon>
    </lineage>
</organism>
<dbReference type="AlphaFoldDB" id="A0A4S4MVW8"/>
<keyword evidence="2" id="KW-0812">Transmembrane</keyword>
<dbReference type="InterPro" id="IPR002208">
    <property type="entry name" value="SecY/SEC61-alpha"/>
</dbReference>
<protein>
    <submittedName>
        <fullName evidence="3">Uncharacterized protein</fullName>
    </submittedName>
</protein>
<dbReference type="PANTHER" id="PTHR10906">
    <property type="entry name" value="SECY/SEC61-ALPHA FAMILY MEMBER"/>
    <property type="match status" value="1"/>
</dbReference>
<dbReference type="SUPFAM" id="SSF103491">
    <property type="entry name" value="Preprotein translocase SecY subunit"/>
    <property type="match status" value="1"/>
</dbReference>
<comment type="caution">
    <text evidence="3">The sequence shown here is derived from an EMBL/GenBank/DDBJ whole genome shotgun (WGS) entry which is preliminary data.</text>
</comment>
<dbReference type="GO" id="GO:0016020">
    <property type="term" value="C:membrane"/>
    <property type="evidence" value="ECO:0007669"/>
    <property type="project" value="InterPro"/>
</dbReference>